<evidence type="ECO:0000313" key="2">
    <source>
        <dbReference type="Proteomes" id="UP001596321"/>
    </source>
</evidence>
<accession>A0ABW1XQU4</accession>
<name>A0ABW1XQU4_STRPL</name>
<gene>
    <name evidence="1" type="ORF">ACFQFF_00015</name>
</gene>
<organism evidence="1 2">
    <name type="scientific">Streptomyces plicatus</name>
    <dbReference type="NCBI Taxonomy" id="1922"/>
    <lineage>
        <taxon>Bacteria</taxon>
        <taxon>Bacillati</taxon>
        <taxon>Actinomycetota</taxon>
        <taxon>Actinomycetes</taxon>
        <taxon>Kitasatosporales</taxon>
        <taxon>Streptomycetaceae</taxon>
        <taxon>Streptomyces</taxon>
        <taxon>Streptomyces rochei group</taxon>
    </lineage>
</organism>
<dbReference type="Proteomes" id="UP001596321">
    <property type="component" value="Unassembled WGS sequence"/>
</dbReference>
<protein>
    <submittedName>
        <fullName evidence="1">Uncharacterized protein</fullName>
    </submittedName>
</protein>
<evidence type="ECO:0000313" key="1">
    <source>
        <dbReference type="EMBL" id="MFC6500091.1"/>
    </source>
</evidence>
<reference evidence="2" key="1">
    <citation type="journal article" date="2019" name="Int. J. Syst. Evol. Microbiol.">
        <title>The Global Catalogue of Microorganisms (GCM) 10K type strain sequencing project: providing services to taxonomists for standard genome sequencing and annotation.</title>
        <authorList>
            <consortium name="The Broad Institute Genomics Platform"/>
            <consortium name="The Broad Institute Genome Sequencing Center for Infectious Disease"/>
            <person name="Wu L."/>
            <person name="Ma J."/>
        </authorList>
    </citation>
    <scope>NUCLEOTIDE SEQUENCE [LARGE SCALE GENOMIC DNA]</scope>
    <source>
        <strain evidence="2">JCM 4504</strain>
    </source>
</reference>
<dbReference type="RefSeq" id="WP_193450417.1">
    <property type="nucleotide sequence ID" value="NZ_BMUJ01000031.1"/>
</dbReference>
<proteinExistence type="predicted"/>
<comment type="caution">
    <text evidence="1">The sequence shown here is derived from an EMBL/GenBank/DDBJ whole genome shotgun (WGS) entry which is preliminary data.</text>
</comment>
<sequence length="83" mass="9558">MQLPFRRVRLIGSDIAIFVISHNSGNVKVLAGRPAPDSAQRIRLPPGYFGGRPFFEDLRAYATEHETIRRIIVGLDFQYWTER</sequence>
<keyword evidence="2" id="KW-1185">Reference proteome</keyword>
<dbReference type="EMBL" id="JBHSUW010000001">
    <property type="protein sequence ID" value="MFC6500091.1"/>
    <property type="molecule type" value="Genomic_DNA"/>
</dbReference>